<accession>A0A0F9PJZ6</accession>
<reference evidence="10" key="1">
    <citation type="journal article" date="2015" name="Nature">
        <title>Complex archaea that bridge the gap between prokaryotes and eukaryotes.</title>
        <authorList>
            <person name="Spang A."/>
            <person name="Saw J.H."/>
            <person name="Jorgensen S.L."/>
            <person name="Zaremba-Niedzwiedzka K."/>
            <person name="Martijn J."/>
            <person name="Lind A.E."/>
            <person name="van Eijk R."/>
            <person name="Schleper C."/>
            <person name="Guy L."/>
            <person name="Ettema T.J."/>
        </authorList>
    </citation>
    <scope>NUCLEOTIDE SEQUENCE</scope>
</reference>
<dbReference type="Gene3D" id="1.10.569.10">
    <property type="entry name" value="Aldehyde Ferredoxin Oxidoreductase Protein, subunit A, domain 2"/>
    <property type="match status" value="1"/>
</dbReference>
<keyword evidence="7" id="KW-0411">Iron-sulfur</keyword>
<evidence type="ECO:0000256" key="3">
    <source>
        <dbReference type="ARBA" id="ARBA00022485"/>
    </source>
</evidence>
<evidence type="ECO:0000256" key="2">
    <source>
        <dbReference type="ARBA" id="ARBA00011032"/>
    </source>
</evidence>
<dbReference type="Pfam" id="PF01314">
    <property type="entry name" value="AFOR_C"/>
    <property type="match status" value="1"/>
</dbReference>
<dbReference type="SUPFAM" id="SSF48310">
    <property type="entry name" value="Aldehyde ferredoxin oxidoreductase, C-terminal domains"/>
    <property type="match status" value="1"/>
</dbReference>
<evidence type="ECO:0000259" key="9">
    <source>
        <dbReference type="SMART" id="SM00790"/>
    </source>
</evidence>
<keyword evidence="3" id="KW-0004">4Fe-4S</keyword>
<keyword evidence="6" id="KW-0408">Iron</keyword>
<dbReference type="InterPro" id="IPR001203">
    <property type="entry name" value="OxRdtase_Ald_Fedxn_C"/>
</dbReference>
<sequence length="601" mass="66236">MDGMNNQILSINLTTEKISIDPIEDQILMHYLGGRGLGIKLFADLVEKSIDPLSEKNPLIFSIGPVTASSVPTSGRFSLVTKSPLTNTIFHSNSGGYWGPFFKRCGHDALIISGTLKDEDKGYIVIDGDDNIEIKDGSNLWGLKTSELVEKIKEIEGKNSQVLCIGPAGENLVKFSSIMNQGDRAFGRGGVGAVMGSKNLKAIVVKSGKKKFLVKNKERLRKLNIIALDKIRVVPTTSQGLALFGTAALVKIINLFGMFPINNFQSAFVESNKIDMVSGERLRVDYLETDEGCYNCIIKCGRMTNTGEKKGKGPEYESLWALGPLTGIFDLKEIINANYLCNDYGLDTISAGGTIACAMEMQQNGILKNSCLRFGNEKSLCKLIKEISLREEIGDELAEGSWRLAKKYNAPNYAMQVKGMELPGYDPRGAFGHALNYAVSSRGACHLTGFLVALELLGVPKLINRFSINGKSDLLFLKQNQSAVEDSLVVCKFVGYALGFDFQARFLSALLDKDISVTDLITIGERIFTLERLFNIREGFTKDDDILPTRFLETPLKEGPSNGKTVPLKQLIKDYYSVRQWDVNGNPTDNLLEQLSIKRLV</sequence>
<comment type="similarity">
    <text evidence="2">Belongs to the AOR/FOR family.</text>
</comment>
<dbReference type="InterPro" id="IPR013983">
    <property type="entry name" value="Ald_Fedxn_OxRdtase_N"/>
</dbReference>
<dbReference type="SMART" id="SM00790">
    <property type="entry name" value="AFOR_N"/>
    <property type="match status" value="1"/>
</dbReference>
<dbReference type="GO" id="GO:0051539">
    <property type="term" value="F:4 iron, 4 sulfur cluster binding"/>
    <property type="evidence" value="ECO:0007669"/>
    <property type="project" value="UniProtKB-KW"/>
</dbReference>
<dbReference type="GO" id="GO:0016625">
    <property type="term" value="F:oxidoreductase activity, acting on the aldehyde or oxo group of donors, iron-sulfur protein as acceptor"/>
    <property type="evidence" value="ECO:0007669"/>
    <property type="project" value="InterPro"/>
</dbReference>
<dbReference type="EMBL" id="LAZR01002271">
    <property type="protein sequence ID" value="KKN32175.1"/>
    <property type="molecule type" value="Genomic_DNA"/>
</dbReference>
<dbReference type="SUPFAM" id="SSF56228">
    <property type="entry name" value="Aldehyde ferredoxin oxidoreductase, N-terminal domain"/>
    <property type="match status" value="1"/>
</dbReference>
<comment type="caution">
    <text evidence="10">The sequence shown here is derived from an EMBL/GenBank/DDBJ whole genome shotgun (WGS) entry which is preliminary data.</text>
</comment>
<dbReference type="Gene3D" id="1.10.599.10">
    <property type="entry name" value="Aldehyde Ferredoxin Oxidoreductase Protein, subunit A, domain 3"/>
    <property type="match status" value="1"/>
</dbReference>
<feature type="domain" description="Aldehyde ferredoxin oxidoreductase N-terminal" evidence="9">
    <location>
        <begin position="4"/>
        <end position="209"/>
    </location>
</feature>
<evidence type="ECO:0000256" key="8">
    <source>
        <dbReference type="ARBA" id="ARBA00049934"/>
    </source>
</evidence>
<dbReference type="InterPro" id="IPR036021">
    <property type="entry name" value="Tungsten_al_ferr_oxy-like_C"/>
</dbReference>
<evidence type="ECO:0000256" key="7">
    <source>
        <dbReference type="ARBA" id="ARBA00023014"/>
    </source>
</evidence>
<evidence type="ECO:0000313" key="10">
    <source>
        <dbReference type="EMBL" id="KKN32175.1"/>
    </source>
</evidence>
<dbReference type="InterPro" id="IPR051919">
    <property type="entry name" value="W-dependent_AOR"/>
</dbReference>
<dbReference type="GO" id="GO:0009055">
    <property type="term" value="F:electron transfer activity"/>
    <property type="evidence" value="ECO:0007669"/>
    <property type="project" value="InterPro"/>
</dbReference>
<name>A0A0F9PJZ6_9ZZZZ</name>
<keyword evidence="4" id="KW-0479">Metal-binding</keyword>
<gene>
    <name evidence="10" type="ORF">LCGC14_0816470</name>
</gene>
<evidence type="ECO:0000256" key="1">
    <source>
        <dbReference type="ARBA" id="ARBA00001966"/>
    </source>
</evidence>
<dbReference type="Gene3D" id="3.60.9.10">
    <property type="entry name" value="Aldehyde ferredoxin oxidoreductase, N-terminal domain"/>
    <property type="match status" value="1"/>
</dbReference>
<evidence type="ECO:0000256" key="5">
    <source>
        <dbReference type="ARBA" id="ARBA00023002"/>
    </source>
</evidence>
<dbReference type="AlphaFoldDB" id="A0A0F9PJZ6"/>
<dbReference type="Pfam" id="PF02730">
    <property type="entry name" value="AFOR_N"/>
    <property type="match status" value="1"/>
</dbReference>
<proteinExistence type="inferred from homology"/>
<dbReference type="PANTHER" id="PTHR30038:SF0">
    <property type="entry name" value="TUNGSTEN-CONTAINING ALDEHYDE FERREDOXIN OXIDOREDUCTASE"/>
    <property type="match status" value="1"/>
</dbReference>
<dbReference type="GO" id="GO:0046872">
    <property type="term" value="F:metal ion binding"/>
    <property type="evidence" value="ECO:0007669"/>
    <property type="project" value="UniProtKB-KW"/>
</dbReference>
<comment type="cofactor">
    <cofactor evidence="8">
        <name>tungstopterin</name>
        <dbReference type="ChEBI" id="CHEBI:30402"/>
    </cofactor>
</comment>
<organism evidence="10">
    <name type="scientific">marine sediment metagenome</name>
    <dbReference type="NCBI Taxonomy" id="412755"/>
    <lineage>
        <taxon>unclassified sequences</taxon>
        <taxon>metagenomes</taxon>
        <taxon>ecological metagenomes</taxon>
    </lineage>
</organism>
<dbReference type="InterPro" id="IPR013985">
    <property type="entry name" value="Ald_Fedxn_OxRdtase_dom3"/>
</dbReference>
<dbReference type="PANTHER" id="PTHR30038">
    <property type="entry name" value="ALDEHYDE FERREDOXIN OXIDOREDUCTASE"/>
    <property type="match status" value="1"/>
</dbReference>
<dbReference type="InterPro" id="IPR013984">
    <property type="entry name" value="Ald_Fedxn_OxRdtase_dom2"/>
</dbReference>
<protein>
    <recommendedName>
        <fullName evidence="9">Aldehyde ferredoxin oxidoreductase N-terminal domain-containing protein</fullName>
    </recommendedName>
</protein>
<dbReference type="InterPro" id="IPR036503">
    <property type="entry name" value="Ald_Fedxn_OxRdtase_N_sf"/>
</dbReference>
<comment type="cofactor">
    <cofactor evidence="1">
        <name>[4Fe-4S] cluster</name>
        <dbReference type="ChEBI" id="CHEBI:49883"/>
    </cofactor>
</comment>
<keyword evidence="5" id="KW-0560">Oxidoreductase</keyword>
<evidence type="ECO:0000256" key="6">
    <source>
        <dbReference type="ARBA" id="ARBA00023004"/>
    </source>
</evidence>
<evidence type="ECO:0000256" key="4">
    <source>
        <dbReference type="ARBA" id="ARBA00022723"/>
    </source>
</evidence>